<feature type="transmembrane region" description="Helical" evidence="1">
    <location>
        <begin position="245"/>
        <end position="262"/>
    </location>
</feature>
<dbReference type="EMBL" id="JBHTBX010000019">
    <property type="protein sequence ID" value="MFC7436493.1"/>
    <property type="molecule type" value="Genomic_DNA"/>
</dbReference>
<feature type="transmembrane region" description="Helical" evidence="1">
    <location>
        <begin position="371"/>
        <end position="390"/>
    </location>
</feature>
<feature type="transmembrane region" description="Helical" evidence="1">
    <location>
        <begin position="41"/>
        <end position="62"/>
    </location>
</feature>
<evidence type="ECO:0000256" key="1">
    <source>
        <dbReference type="SAM" id="Phobius"/>
    </source>
</evidence>
<dbReference type="RefSeq" id="WP_382260159.1">
    <property type="nucleotide sequence ID" value="NZ_JBHTBX010000019.1"/>
</dbReference>
<comment type="caution">
    <text evidence="4">The sequence shown here is derived from an EMBL/GenBank/DDBJ whole genome shotgun (WGS) entry which is preliminary data.</text>
</comment>
<dbReference type="PANTHER" id="PTHR23028:SF53">
    <property type="entry name" value="ACYL_TRANSF_3 DOMAIN-CONTAINING PROTEIN"/>
    <property type="match status" value="1"/>
</dbReference>
<name>A0ABW2REF2_9BURK</name>
<accession>A0ABW2REF2</accession>
<feature type="domain" description="SGNH" evidence="3">
    <location>
        <begin position="437"/>
        <end position="652"/>
    </location>
</feature>
<reference evidence="5" key="1">
    <citation type="journal article" date="2019" name="Int. J. Syst. Evol. Microbiol.">
        <title>The Global Catalogue of Microorganisms (GCM) 10K type strain sequencing project: providing services to taxonomists for standard genome sequencing and annotation.</title>
        <authorList>
            <consortium name="The Broad Institute Genomics Platform"/>
            <consortium name="The Broad Institute Genome Sequencing Center for Infectious Disease"/>
            <person name="Wu L."/>
            <person name="Ma J."/>
        </authorList>
    </citation>
    <scope>NUCLEOTIDE SEQUENCE [LARGE SCALE GENOMIC DNA]</scope>
    <source>
        <strain evidence="5">CCUG 54518</strain>
    </source>
</reference>
<organism evidence="4 5">
    <name type="scientific">Hydrogenophaga bisanensis</name>
    <dbReference type="NCBI Taxonomy" id="439611"/>
    <lineage>
        <taxon>Bacteria</taxon>
        <taxon>Pseudomonadati</taxon>
        <taxon>Pseudomonadota</taxon>
        <taxon>Betaproteobacteria</taxon>
        <taxon>Burkholderiales</taxon>
        <taxon>Comamonadaceae</taxon>
        <taxon>Hydrogenophaga</taxon>
    </lineage>
</organism>
<dbReference type="EC" id="2.3.1.-" evidence="4"/>
<keyword evidence="4" id="KW-0012">Acyltransferase</keyword>
<protein>
    <submittedName>
        <fullName evidence="4">Acyltransferase family protein</fullName>
        <ecNumber evidence="4">2.3.1.-</ecNumber>
    </submittedName>
</protein>
<dbReference type="InterPro" id="IPR050879">
    <property type="entry name" value="Acyltransferase_3"/>
</dbReference>
<feature type="transmembrane region" description="Helical" evidence="1">
    <location>
        <begin position="203"/>
        <end position="225"/>
    </location>
</feature>
<feature type="transmembrane region" description="Helical" evidence="1">
    <location>
        <begin position="145"/>
        <end position="166"/>
    </location>
</feature>
<keyword evidence="5" id="KW-1185">Reference proteome</keyword>
<keyword evidence="1" id="KW-1133">Transmembrane helix</keyword>
<feature type="transmembrane region" description="Helical" evidence="1">
    <location>
        <begin position="83"/>
        <end position="102"/>
    </location>
</feature>
<evidence type="ECO:0000259" key="2">
    <source>
        <dbReference type="Pfam" id="PF01757"/>
    </source>
</evidence>
<keyword evidence="1" id="KW-0812">Transmembrane</keyword>
<feature type="transmembrane region" description="Helical" evidence="1">
    <location>
        <begin position="172"/>
        <end position="191"/>
    </location>
</feature>
<gene>
    <name evidence="4" type="ORF">ACFQNJ_18450</name>
</gene>
<proteinExistence type="predicted"/>
<dbReference type="Pfam" id="PF19040">
    <property type="entry name" value="SGNH"/>
    <property type="match status" value="1"/>
</dbReference>
<dbReference type="PANTHER" id="PTHR23028">
    <property type="entry name" value="ACETYLTRANSFERASE"/>
    <property type="match status" value="1"/>
</dbReference>
<dbReference type="InterPro" id="IPR002656">
    <property type="entry name" value="Acyl_transf_3_dom"/>
</dbReference>
<evidence type="ECO:0000259" key="3">
    <source>
        <dbReference type="Pfam" id="PF19040"/>
    </source>
</evidence>
<feature type="transmembrane region" description="Helical" evidence="1">
    <location>
        <begin position="339"/>
        <end position="359"/>
    </location>
</feature>
<keyword evidence="4" id="KW-0808">Transferase</keyword>
<dbReference type="InterPro" id="IPR043968">
    <property type="entry name" value="SGNH"/>
</dbReference>
<evidence type="ECO:0000313" key="5">
    <source>
        <dbReference type="Proteomes" id="UP001596495"/>
    </source>
</evidence>
<dbReference type="Pfam" id="PF01757">
    <property type="entry name" value="Acyl_transf_3"/>
    <property type="match status" value="1"/>
</dbReference>
<dbReference type="GO" id="GO:0016746">
    <property type="term" value="F:acyltransferase activity"/>
    <property type="evidence" value="ECO:0007669"/>
    <property type="project" value="UniProtKB-KW"/>
</dbReference>
<sequence length="658" mass="74628">MNKPLSHPGQLPQYRPDIDGLRAIAVLAVVAHHAMPDAFRAGFVGVDIFFVISGYLITSIILTQLRDGRFSFGDFYARRVRRIFPALILVLLATFAMGWWWMTPLDLKTLGKHLLAASLFLSNVVFWREAGYFDDASSVKHLLHLWSLAIEEQFYIAWPLALWALHRWRANALRWILVLLIASWAFNLVLVRQDPTAAYYHPLGRSWELMVGALLAAMHVYQTGWRGVLGIPPRMPGAVEAHGRWRQQVLATLGLLLIWLALDRIHPERKFPGGWALLPTLGAALLIAAGPQAWVNRLVLAWRPLVWIGLISYPLYLWHWPLMGFANLQAGGQAAPSTLWAMALLSVLLAAMTYVLVEIPIRFGRLRWRGVTPILLLGMAGVGALGVWTWHQNGFEQRFPPIIRDMTARGGSAVITEGWRYHDCILEPRVDPVAYKDFCIEKNRRPLLFLWGDSHVSSLYPGFKALQDSGRYQFGIGERAGAICPPILGINPRPMCREQNEANIRAIRQSRPDIVLLYAWWHHPRYDLRPLEATISELRKAGVPRIILLGAVPYWQRPLPQILLEEWRKGPYSQPPPLRLHNGLDPKLPDITAQMRAKAQAMGIEFISGLDYFCNAEGCLTRVNESSRQPLSYDYGHLSISAVTWYVDQIAPLIFRQP</sequence>
<dbReference type="Proteomes" id="UP001596495">
    <property type="component" value="Unassembled WGS sequence"/>
</dbReference>
<feature type="transmembrane region" description="Helical" evidence="1">
    <location>
        <begin position="274"/>
        <end position="294"/>
    </location>
</feature>
<keyword evidence="1" id="KW-0472">Membrane</keyword>
<feature type="domain" description="Acyltransferase 3" evidence="2">
    <location>
        <begin position="17"/>
        <end position="351"/>
    </location>
</feature>
<evidence type="ECO:0000313" key="4">
    <source>
        <dbReference type="EMBL" id="MFC7436493.1"/>
    </source>
</evidence>
<feature type="transmembrane region" description="Helical" evidence="1">
    <location>
        <begin position="300"/>
        <end position="318"/>
    </location>
</feature>